<evidence type="ECO:0000256" key="1">
    <source>
        <dbReference type="ARBA" id="ARBA00006295"/>
    </source>
</evidence>
<dbReference type="FunFam" id="1.10.10.2830:FF:000001">
    <property type="entry name" value="Chromosome partitioning protein ParB"/>
    <property type="match status" value="1"/>
</dbReference>
<dbReference type="GO" id="GO:0007059">
    <property type="term" value="P:chromosome segregation"/>
    <property type="evidence" value="ECO:0007669"/>
    <property type="project" value="UniProtKB-KW"/>
</dbReference>
<feature type="domain" description="ParB-like N-terminal" evidence="5">
    <location>
        <begin position="81"/>
        <end position="171"/>
    </location>
</feature>
<dbReference type="EMBL" id="JADIMF010000154">
    <property type="protein sequence ID" value="MBO8470028.1"/>
    <property type="molecule type" value="Genomic_DNA"/>
</dbReference>
<protein>
    <submittedName>
        <fullName evidence="6">ParB/RepB/Spo0J family partition protein</fullName>
    </submittedName>
</protein>
<keyword evidence="3" id="KW-0238">DNA-binding</keyword>
<reference evidence="6" key="1">
    <citation type="submission" date="2020-10" db="EMBL/GenBank/DDBJ databases">
        <authorList>
            <person name="Gilroy R."/>
        </authorList>
    </citation>
    <scope>NUCLEOTIDE SEQUENCE</scope>
    <source>
        <strain evidence="6">14700</strain>
    </source>
</reference>
<dbReference type="SUPFAM" id="SSF109709">
    <property type="entry name" value="KorB DNA-binding domain-like"/>
    <property type="match status" value="1"/>
</dbReference>
<dbReference type="NCBIfam" id="TIGR00180">
    <property type="entry name" value="parB_part"/>
    <property type="match status" value="1"/>
</dbReference>
<dbReference type="SMART" id="SM00470">
    <property type="entry name" value="ParB"/>
    <property type="match status" value="1"/>
</dbReference>
<feature type="region of interest" description="Disordered" evidence="4">
    <location>
        <begin position="34"/>
        <end position="65"/>
    </location>
</feature>
<evidence type="ECO:0000256" key="4">
    <source>
        <dbReference type="SAM" id="MobiDB-lite"/>
    </source>
</evidence>
<dbReference type="InterPro" id="IPR041468">
    <property type="entry name" value="HTH_ParB/Spo0J"/>
</dbReference>
<comment type="caution">
    <text evidence="6">The sequence shown here is derived from an EMBL/GenBank/DDBJ whole genome shotgun (WGS) entry which is preliminary data.</text>
</comment>
<dbReference type="InterPro" id="IPR003115">
    <property type="entry name" value="ParB_N"/>
</dbReference>
<dbReference type="Pfam" id="PF17762">
    <property type="entry name" value="HTH_ParB"/>
    <property type="match status" value="1"/>
</dbReference>
<dbReference type="PANTHER" id="PTHR33375">
    <property type="entry name" value="CHROMOSOME-PARTITIONING PROTEIN PARB-RELATED"/>
    <property type="match status" value="1"/>
</dbReference>
<dbReference type="Pfam" id="PF02195">
    <property type="entry name" value="ParB_N"/>
    <property type="match status" value="1"/>
</dbReference>
<dbReference type="Gene3D" id="3.90.1530.30">
    <property type="match status" value="1"/>
</dbReference>
<dbReference type="Gene3D" id="1.10.10.2830">
    <property type="match status" value="1"/>
</dbReference>
<keyword evidence="2" id="KW-0159">Chromosome partition</keyword>
<dbReference type="AlphaFoldDB" id="A0A9D9NE02"/>
<evidence type="ECO:0000256" key="2">
    <source>
        <dbReference type="ARBA" id="ARBA00022829"/>
    </source>
</evidence>
<dbReference type="Proteomes" id="UP000810292">
    <property type="component" value="Unassembled WGS sequence"/>
</dbReference>
<dbReference type="PANTHER" id="PTHR33375:SF1">
    <property type="entry name" value="CHROMOSOME-PARTITIONING PROTEIN PARB-RELATED"/>
    <property type="match status" value="1"/>
</dbReference>
<reference evidence="6" key="2">
    <citation type="journal article" date="2021" name="PeerJ">
        <title>Extensive microbial diversity within the chicken gut microbiome revealed by metagenomics and culture.</title>
        <authorList>
            <person name="Gilroy R."/>
            <person name="Ravi A."/>
            <person name="Getino M."/>
            <person name="Pursley I."/>
            <person name="Horton D.L."/>
            <person name="Alikhan N.F."/>
            <person name="Baker D."/>
            <person name="Gharbi K."/>
            <person name="Hall N."/>
            <person name="Watson M."/>
            <person name="Adriaenssens E.M."/>
            <person name="Foster-Nyarko E."/>
            <person name="Jarju S."/>
            <person name="Secka A."/>
            <person name="Antonio M."/>
            <person name="Oren A."/>
            <person name="Chaudhuri R.R."/>
            <person name="La Ragione R."/>
            <person name="Hildebrand F."/>
            <person name="Pallen M.J."/>
        </authorList>
    </citation>
    <scope>NUCLEOTIDE SEQUENCE</scope>
    <source>
        <strain evidence="6">14700</strain>
    </source>
</reference>
<sequence length="344" mass="37849">MSNDKKHGLGRGISSLLGGDFSFDESVENIISKNSTPVPVEMPATSVTKKADKPRKAKKDTAAVPSELDENISAEDRITAVYVSIDTVSPNPNQPRKAFNKDLLDELAESIKSQGIIQPLIVEEIVPGKYSIIAGERRFRAAQIAGLEKLPVIIKKPSELDRIQMSLIENLQRENLNPIEEASAYQYLIQRSGMTQEDVAEKVGKSRSAVANSIRLLSLNDSIKDDVIAGNISAGHARAILSLVNPSDQQLLRDKIIDSDLSVREAEKLADEYNKGHKFVQKKSSKDDDPEISEVVEKFVSAFGARCDIKGSLSKGKLTIRFRSQQDLERIYGLISGGDELFTE</sequence>
<name>A0A9D9NE02_9SPIO</name>
<dbReference type="GO" id="GO:0005694">
    <property type="term" value="C:chromosome"/>
    <property type="evidence" value="ECO:0007669"/>
    <property type="project" value="TreeGrafter"/>
</dbReference>
<dbReference type="InterPro" id="IPR004437">
    <property type="entry name" value="ParB/RepB/Spo0J"/>
</dbReference>
<evidence type="ECO:0000259" key="5">
    <source>
        <dbReference type="SMART" id="SM00470"/>
    </source>
</evidence>
<evidence type="ECO:0000313" key="6">
    <source>
        <dbReference type="EMBL" id="MBO8470028.1"/>
    </source>
</evidence>
<dbReference type="InterPro" id="IPR050336">
    <property type="entry name" value="Chromosome_partition/occlusion"/>
</dbReference>
<dbReference type="GO" id="GO:0003677">
    <property type="term" value="F:DNA binding"/>
    <property type="evidence" value="ECO:0007669"/>
    <property type="project" value="UniProtKB-KW"/>
</dbReference>
<dbReference type="SUPFAM" id="SSF110849">
    <property type="entry name" value="ParB/Sulfiredoxin"/>
    <property type="match status" value="1"/>
</dbReference>
<dbReference type="FunFam" id="3.90.1530.30:FF:000001">
    <property type="entry name" value="Chromosome partitioning protein ParB"/>
    <property type="match status" value="1"/>
</dbReference>
<evidence type="ECO:0000256" key="3">
    <source>
        <dbReference type="ARBA" id="ARBA00023125"/>
    </source>
</evidence>
<gene>
    <name evidence="6" type="ORF">IAA72_09660</name>
</gene>
<dbReference type="CDD" id="cd16393">
    <property type="entry name" value="SPO0J_N"/>
    <property type="match status" value="1"/>
</dbReference>
<dbReference type="InterPro" id="IPR036086">
    <property type="entry name" value="ParB/Sulfiredoxin_sf"/>
</dbReference>
<comment type="similarity">
    <text evidence="1">Belongs to the ParB family.</text>
</comment>
<organism evidence="6 7">
    <name type="scientific">Candidatus Ornithospirochaeta stercoravium</name>
    <dbReference type="NCBI Taxonomy" id="2840897"/>
    <lineage>
        <taxon>Bacteria</taxon>
        <taxon>Pseudomonadati</taxon>
        <taxon>Spirochaetota</taxon>
        <taxon>Spirochaetia</taxon>
        <taxon>Spirochaetales</taxon>
        <taxon>Spirochaetaceae</taxon>
        <taxon>Spirochaetaceae incertae sedis</taxon>
        <taxon>Candidatus Ornithospirochaeta</taxon>
    </lineage>
</organism>
<accession>A0A9D9NE02</accession>
<evidence type="ECO:0000313" key="7">
    <source>
        <dbReference type="Proteomes" id="UP000810292"/>
    </source>
</evidence>
<proteinExistence type="inferred from homology"/>